<proteinExistence type="predicted"/>
<sequence length="163" mass="18719">MDKKELRKRDNPLDILVNPKNIDNQVEQQMVGAGGQKPSEGTPIDTKSITPQNLSEVPQNSGDQSYISNSTIPETKGNVLSNDQPSPTQEPIVVSYKPRKHKRERIQDTHNSQAYMIENEIVKIIDLIVSDEWGGKYRLINEAMRLLIHQEYPEYVHMLRKRD</sequence>
<evidence type="ECO:0000313" key="3">
    <source>
        <dbReference type="Proteomes" id="UP001165962"/>
    </source>
</evidence>
<keyword evidence="3" id="KW-1185">Reference proteome</keyword>
<feature type="compositionally biased region" description="Polar residues" evidence="1">
    <location>
        <begin position="45"/>
        <end position="89"/>
    </location>
</feature>
<feature type="compositionally biased region" description="Basic and acidic residues" evidence="1">
    <location>
        <begin position="1"/>
        <end position="12"/>
    </location>
</feature>
<protein>
    <submittedName>
        <fullName evidence="2">Uncharacterized protein</fullName>
    </submittedName>
</protein>
<feature type="region of interest" description="Disordered" evidence="1">
    <location>
        <begin position="1"/>
        <end position="105"/>
    </location>
</feature>
<dbReference type="EMBL" id="JAAOIW010000033">
    <property type="protein sequence ID" value="NHN35387.1"/>
    <property type="molecule type" value="Genomic_DNA"/>
</dbReference>
<accession>A0ABX0JGT8</accession>
<gene>
    <name evidence="2" type="ORF">G9U52_37435</name>
</gene>
<dbReference type="Proteomes" id="UP001165962">
    <property type="component" value="Unassembled WGS sequence"/>
</dbReference>
<dbReference type="RefSeq" id="WP_166158137.1">
    <property type="nucleotide sequence ID" value="NZ_JAAOIW010000033.1"/>
</dbReference>
<evidence type="ECO:0000256" key="1">
    <source>
        <dbReference type="SAM" id="MobiDB-lite"/>
    </source>
</evidence>
<reference evidence="2" key="1">
    <citation type="submission" date="2020-03" db="EMBL/GenBank/DDBJ databases">
        <title>Draft sequencing of Paenibacilllus sp. S3N08.</title>
        <authorList>
            <person name="Kim D.-U."/>
        </authorList>
    </citation>
    <scope>NUCLEOTIDE SEQUENCE</scope>
    <source>
        <strain evidence="2">S3N08</strain>
    </source>
</reference>
<name>A0ABX0JGT8_9BACL</name>
<comment type="caution">
    <text evidence="2">The sequence shown here is derived from an EMBL/GenBank/DDBJ whole genome shotgun (WGS) entry which is preliminary data.</text>
</comment>
<evidence type="ECO:0000313" key="2">
    <source>
        <dbReference type="EMBL" id="NHN35387.1"/>
    </source>
</evidence>
<organism evidence="2 3">
    <name type="scientific">Paenibacillus agricola</name>
    <dbReference type="NCBI Taxonomy" id="2716264"/>
    <lineage>
        <taxon>Bacteria</taxon>
        <taxon>Bacillati</taxon>
        <taxon>Bacillota</taxon>
        <taxon>Bacilli</taxon>
        <taxon>Bacillales</taxon>
        <taxon>Paenibacillaceae</taxon>
        <taxon>Paenibacillus</taxon>
    </lineage>
</organism>